<dbReference type="SUPFAM" id="SSF54534">
    <property type="entry name" value="FKBP-like"/>
    <property type="match status" value="2"/>
</dbReference>
<dbReference type="AlphaFoldDB" id="A0A382R462"/>
<gene>
    <name evidence="2" type="ORF">METZ01_LOCUS344851</name>
</gene>
<proteinExistence type="predicted"/>
<feature type="domain" description="PpiC" evidence="1">
    <location>
        <begin position="48"/>
        <end position="149"/>
    </location>
</feature>
<dbReference type="InterPro" id="IPR050245">
    <property type="entry name" value="PrsA_foldase"/>
</dbReference>
<accession>A0A382R462</accession>
<dbReference type="Gene3D" id="3.10.50.40">
    <property type="match status" value="2"/>
</dbReference>
<feature type="domain" description="PpiC" evidence="1">
    <location>
        <begin position="1"/>
        <end position="45"/>
    </location>
</feature>
<evidence type="ECO:0000313" key="2">
    <source>
        <dbReference type="EMBL" id="SVC91997.1"/>
    </source>
</evidence>
<feature type="non-terminal residue" evidence="2">
    <location>
        <position position="1"/>
    </location>
</feature>
<protein>
    <recommendedName>
        <fullName evidence="1">PpiC domain-containing protein</fullName>
    </recommendedName>
</protein>
<name>A0A382R462_9ZZZZ</name>
<dbReference type="GO" id="GO:0003755">
    <property type="term" value="F:peptidyl-prolyl cis-trans isomerase activity"/>
    <property type="evidence" value="ECO:0007669"/>
    <property type="project" value="InterPro"/>
</dbReference>
<dbReference type="Pfam" id="PF00639">
    <property type="entry name" value="Rotamase"/>
    <property type="match status" value="2"/>
</dbReference>
<dbReference type="PANTHER" id="PTHR47245:SF2">
    <property type="entry name" value="PEPTIDYL-PROLYL CIS-TRANS ISOMERASE HP_0175-RELATED"/>
    <property type="match status" value="1"/>
</dbReference>
<dbReference type="EMBL" id="UINC01118699">
    <property type="protein sequence ID" value="SVC91997.1"/>
    <property type="molecule type" value="Genomic_DNA"/>
</dbReference>
<organism evidence="2">
    <name type="scientific">marine metagenome</name>
    <dbReference type="NCBI Taxonomy" id="408172"/>
    <lineage>
        <taxon>unclassified sequences</taxon>
        <taxon>metagenomes</taxon>
        <taxon>ecological metagenomes</taxon>
    </lineage>
</organism>
<sequence>GGSLGFVRRGNLVTEFEAVAFTLGPGEISLPIKTEFGYHIIETQEIMGEKIKVRHILVSPPLTDEDETLAYNKSISLKDSSSTLPEFISMAMAHSMDDQTNTAGGSLGWIDPNNYPIQEFGAVLGQIAPNECAGPVRSEYGYHLLWIEATKLGGRPSLAKHWNQVEALALNKKKSDWFNAWVDRVSKNFYINVFN</sequence>
<dbReference type="InterPro" id="IPR000297">
    <property type="entry name" value="PPIase_PpiC"/>
</dbReference>
<dbReference type="InterPro" id="IPR046357">
    <property type="entry name" value="PPIase_dom_sf"/>
</dbReference>
<reference evidence="2" key="1">
    <citation type="submission" date="2018-05" db="EMBL/GenBank/DDBJ databases">
        <authorList>
            <person name="Lanie J.A."/>
            <person name="Ng W.-L."/>
            <person name="Kazmierczak K.M."/>
            <person name="Andrzejewski T.M."/>
            <person name="Davidsen T.M."/>
            <person name="Wayne K.J."/>
            <person name="Tettelin H."/>
            <person name="Glass J.I."/>
            <person name="Rusch D."/>
            <person name="Podicherti R."/>
            <person name="Tsui H.-C.T."/>
            <person name="Winkler M.E."/>
        </authorList>
    </citation>
    <scope>NUCLEOTIDE SEQUENCE</scope>
</reference>
<evidence type="ECO:0000259" key="1">
    <source>
        <dbReference type="PROSITE" id="PS50198"/>
    </source>
</evidence>
<dbReference type="PROSITE" id="PS50198">
    <property type="entry name" value="PPIC_PPIASE_2"/>
    <property type="match status" value="2"/>
</dbReference>
<dbReference type="PANTHER" id="PTHR47245">
    <property type="entry name" value="PEPTIDYLPROLYL ISOMERASE"/>
    <property type="match status" value="1"/>
</dbReference>